<feature type="region of interest" description="Disordered" evidence="1">
    <location>
        <begin position="360"/>
        <end position="403"/>
    </location>
</feature>
<proteinExistence type="predicted"/>
<sequence>MATARFAKHPVSPTGTAVAGSSRLASGAGAAGCRSGSNPPEGTAKKGSGGAESQPGRSTACPPCLVRRLPGSEDRLRRKSDPERCSGKAGRRESECHREFFVCPTPLPKSAEFSGPTGKHKQLVSEDRDEVKRKNSLICKDDSGTVRPVEEPGVLSDSENEEPISRRIRTISAFIRKTKNSSTISSGSQRSRSCTDPLEDRGGKMKVVIQSAAVMERVGISHSSAAGILLSSENSRSVSAPITAPDRRLTWRAVLTSSAPLGLTPTRTERSISPESNDSISEELNHFKPIVCSPCTPPKRLPDGRLVEPTIVKSTPRNLTRGLQKTTSYEASPVVLQKWRQIELDRQSLKVNSKATLTSPTSEFYAKPDGSGSSTKPHQHQAGQNPTSSNKRRLLFDPPAGDRDDFHKQLVKIRVPAVRYSRDTSLRGGSDFELAGGTSRPCSGSASLGLKHSFSPYVNDLGPLVLKGSQSPRRNSTHNQSTSRRGRKRDQKTKHLDPGMNLDLDLKRSRPSNQETHCQVQQDRALALKLQRQFDLESQSHWTSPNRYFLRSWKSTQNRRRRGLRRSRRISKKH</sequence>
<evidence type="ECO:0000256" key="1">
    <source>
        <dbReference type="SAM" id="MobiDB-lite"/>
    </source>
</evidence>
<reference evidence="2" key="2">
    <citation type="submission" date="2016-06" db="EMBL/GenBank/DDBJ databases">
        <title>The genome of a short-lived fish provides insights into sex chromosome evolution and the genetic control of aging.</title>
        <authorList>
            <person name="Reichwald K."/>
            <person name="Felder M."/>
            <person name="Petzold A."/>
            <person name="Koch P."/>
            <person name="Groth M."/>
            <person name="Platzer M."/>
        </authorList>
    </citation>
    <scope>NUCLEOTIDE SEQUENCE</scope>
    <source>
        <tissue evidence="2">Brain</tissue>
    </source>
</reference>
<feature type="compositionally biased region" description="Polar residues" evidence="1">
    <location>
        <begin position="371"/>
        <end position="389"/>
    </location>
</feature>
<evidence type="ECO:0000313" key="2">
    <source>
        <dbReference type="EMBL" id="SBP19531.1"/>
    </source>
</evidence>
<dbReference type="AlphaFoldDB" id="A0A1A7XN69"/>
<organism evidence="2">
    <name type="scientific">Iconisemion striatum</name>
    <dbReference type="NCBI Taxonomy" id="60296"/>
    <lineage>
        <taxon>Eukaryota</taxon>
        <taxon>Metazoa</taxon>
        <taxon>Chordata</taxon>
        <taxon>Craniata</taxon>
        <taxon>Vertebrata</taxon>
        <taxon>Euteleostomi</taxon>
        <taxon>Actinopterygii</taxon>
        <taxon>Neopterygii</taxon>
        <taxon>Teleostei</taxon>
        <taxon>Neoteleostei</taxon>
        <taxon>Acanthomorphata</taxon>
        <taxon>Ovalentaria</taxon>
        <taxon>Atherinomorphae</taxon>
        <taxon>Cyprinodontiformes</taxon>
        <taxon>Nothobranchiidae</taxon>
        <taxon>Iconisemion</taxon>
    </lineage>
</organism>
<feature type="region of interest" description="Disordered" evidence="1">
    <location>
        <begin position="463"/>
        <end position="518"/>
    </location>
</feature>
<feature type="compositionally biased region" description="Polar residues" evidence="1">
    <location>
        <begin position="468"/>
        <end position="483"/>
    </location>
</feature>
<feature type="region of interest" description="Disordered" evidence="1">
    <location>
        <begin position="110"/>
        <end position="162"/>
    </location>
</feature>
<feature type="compositionally biased region" description="Basic and acidic residues" evidence="1">
    <location>
        <begin position="70"/>
        <end position="95"/>
    </location>
</feature>
<accession>A0A1A7XN69</accession>
<feature type="region of interest" description="Disordered" evidence="1">
    <location>
        <begin position="178"/>
        <end position="200"/>
    </location>
</feature>
<feature type="compositionally biased region" description="Basic and acidic residues" evidence="1">
    <location>
        <begin position="123"/>
        <end position="150"/>
    </location>
</feature>
<feature type="compositionally biased region" description="Low complexity" evidence="1">
    <location>
        <begin position="181"/>
        <end position="192"/>
    </location>
</feature>
<dbReference type="EMBL" id="HADW01018131">
    <property type="protein sequence ID" value="SBP19531.1"/>
    <property type="molecule type" value="Transcribed_RNA"/>
</dbReference>
<name>A0A1A7XN69_9TELE</name>
<feature type="compositionally biased region" description="Low complexity" evidence="1">
    <location>
        <begin position="19"/>
        <end position="37"/>
    </location>
</feature>
<feature type="region of interest" description="Disordered" evidence="1">
    <location>
        <begin position="1"/>
        <end position="95"/>
    </location>
</feature>
<reference evidence="2" key="1">
    <citation type="submission" date="2016-05" db="EMBL/GenBank/DDBJ databases">
        <authorList>
            <person name="Lavstsen T."/>
            <person name="Jespersen J.S."/>
        </authorList>
    </citation>
    <scope>NUCLEOTIDE SEQUENCE</scope>
    <source>
        <tissue evidence="2">Brain</tissue>
    </source>
</reference>
<feature type="region of interest" description="Disordered" evidence="1">
    <location>
        <begin position="553"/>
        <end position="574"/>
    </location>
</feature>
<gene>
    <name evidence="2" type="primary">RNF169</name>
</gene>
<feature type="compositionally biased region" description="Basic residues" evidence="1">
    <location>
        <begin position="557"/>
        <end position="574"/>
    </location>
</feature>
<feature type="region of interest" description="Disordered" evidence="1">
    <location>
        <begin position="424"/>
        <end position="445"/>
    </location>
</feature>
<protein>
    <submittedName>
        <fullName evidence="2">E3 ubiquitin-protein ligase RNF169</fullName>
    </submittedName>
</protein>